<organism evidence="2 3">
    <name type="scientific">Acetobacter orientalis</name>
    <dbReference type="NCBI Taxonomy" id="146474"/>
    <lineage>
        <taxon>Bacteria</taxon>
        <taxon>Pseudomonadati</taxon>
        <taxon>Pseudomonadota</taxon>
        <taxon>Alphaproteobacteria</taxon>
        <taxon>Acetobacterales</taxon>
        <taxon>Acetobacteraceae</taxon>
        <taxon>Acetobacter</taxon>
    </lineage>
</organism>
<name>A0A2Z5ZDI3_9PROT</name>
<proteinExistence type="predicted"/>
<sequence>MANPLTRTARRLAMALGVGRTTANTNETSSTATVQVLLPGGELLGEVPLIQQVGFHSRPLPGSDVVVQSQAGDRQRSVAVATGDQRAYPKDLQPGDACLYHAKTGARVWLKADGSIAVSTPGPLHFSALEAVFDCPITCTKDIAATGDVKAGAISLTKHKHPVSAAPGTTDAPE</sequence>
<dbReference type="AlphaFoldDB" id="A0A2Z5ZDI3"/>
<protein>
    <submittedName>
        <fullName evidence="2">Phage baseplate assembly protein V</fullName>
    </submittedName>
</protein>
<evidence type="ECO:0000313" key="3">
    <source>
        <dbReference type="Proteomes" id="UP000270034"/>
    </source>
</evidence>
<reference evidence="2 3" key="1">
    <citation type="submission" date="2018-02" db="EMBL/GenBank/DDBJ databases">
        <title>Acetobacter orientalis genome.</title>
        <authorList>
            <person name="Nakashima N."/>
            <person name="Tamura T."/>
        </authorList>
    </citation>
    <scope>NUCLEOTIDE SEQUENCE [LARGE SCALE GENOMIC DNA]</scope>
    <source>
        <strain evidence="2 3">FAN1</strain>
    </source>
</reference>
<evidence type="ECO:0000259" key="1">
    <source>
        <dbReference type="Pfam" id="PF06890"/>
    </source>
</evidence>
<dbReference type="InterPro" id="IPR053861">
    <property type="entry name" value="Phage_Mu_Gp45_N"/>
</dbReference>
<accession>A0A2Z5ZDI3</accession>
<evidence type="ECO:0000313" key="2">
    <source>
        <dbReference type="EMBL" id="BBC78724.1"/>
    </source>
</evidence>
<dbReference type="Pfam" id="PF06890">
    <property type="entry name" value="Phage_Mu_Gp45"/>
    <property type="match status" value="1"/>
</dbReference>
<gene>
    <name evidence="2" type="ORF">AcetOrient_orf00544</name>
</gene>
<dbReference type="Proteomes" id="UP000270034">
    <property type="component" value="Chromosome"/>
</dbReference>
<dbReference type="EMBL" id="AP018515">
    <property type="protein sequence ID" value="BBC78724.1"/>
    <property type="molecule type" value="Genomic_DNA"/>
</dbReference>
<dbReference type="KEGG" id="aot:AcetOri_orf00544"/>
<feature type="domain" description="Bacteriophage Mu Gp45 N-terminal" evidence="1">
    <location>
        <begin position="24"/>
        <end position="86"/>
    </location>
</feature>